<dbReference type="GO" id="GO:0004523">
    <property type="term" value="F:RNA-DNA hybrid ribonuclease activity"/>
    <property type="evidence" value="ECO:0007669"/>
    <property type="project" value="InterPro"/>
</dbReference>
<dbReference type="PROSITE" id="PS50879">
    <property type="entry name" value="RNASE_H_1"/>
    <property type="match status" value="1"/>
</dbReference>
<proteinExistence type="predicted"/>
<dbReference type="CDD" id="cd09279">
    <property type="entry name" value="RNase_HI_like"/>
    <property type="match status" value="1"/>
</dbReference>
<dbReference type="Proteomes" id="UP000178099">
    <property type="component" value="Unassembled WGS sequence"/>
</dbReference>
<gene>
    <name evidence="2" type="ORF">A3D67_04540</name>
</gene>
<evidence type="ECO:0000313" key="2">
    <source>
        <dbReference type="EMBL" id="OGZ09570.1"/>
    </source>
</evidence>
<dbReference type="PANTHER" id="PTHR46387:SF2">
    <property type="entry name" value="RIBONUCLEASE HI"/>
    <property type="match status" value="1"/>
</dbReference>
<feature type="domain" description="RNase H type-1" evidence="1">
    <location>
        <begin position="3"/>
        <end position="140"/>
    </location>
</feature>
<dbReference type="AlphaFoldDB" id="A0A1G2D9F5"/>
<protein>
    <recommendedName>
        <fullName evidence="1">RNase H type-1 domain-containing protein</fullName>
    </recommendedName>
</protein>
<accession>A0A1G2D9F5</accession>
<dbReference type="InterPro" id="IPR036397">
    <property type="entry name" value="RNaseH_sf"/>
</dbReference>
<evidence type="ECO:0000313" key="3">
    <source>
        <dbReference type="Proteomes" id="UP000178099"/>
    </source>
</evidence>
<dbReference type="Pfam" id="PF13456">
    <property type="entry name" value="RVT_3"/>
    <property type="match status" value="1"/>
</dbReference>
<dbReference type="GO" id="GO:0003676">
    <property type="term" value="F:nucleic acid binding"/>
    <property type="evidence" value="ECO:0007669"/>
    <property type="project" value="InterPro"/>
</dbReference>
<dbReference type="SUPFAM" id="SSF53098">
    <property type="entry name" value="Ribonuclease H-like"/>
    <property type="match status" value="1"/>
</dbReference>
<dbReference type="InterPro" id="IPR002156">
    <property type="entry name" value="RNaseH_domain"/>
</dbReference>
<dbReference type="EMBL" id="MHLN01000049">
    <property type="protein sequence ID" value="OGZ09570.1"/>
    <property type="molecule type" value="Genomic_DNA"/>
</dbReference>
<dbReference type="InterPro" id="IPR012337">
    <property type="entry name" value="RNaseH-like_sf"/>
</dbReference>
<sequence length="144" mass="16069">MEKSPDYILYTDGGARGNPGPAGAGALVTKGGVVLKRIAKPLGKRTNNWAEYEAVIVALEELKKIVPESRRKETIVEVKLDSELIARQLSGIYQVKEESLFPQYIKAHNMLVKDFPKTTFTHIPREKNKDADALSNEAMDNVRM</sequence>
<name>A0A1G2D9F5_9BACT</name>
<dbReference type="PANTHER" id="PTHR46387">
    <property type="entry name" value="POLYNUCLEOTIDYL TRANSFERASE, RIBONUCLEASE H-LIKE SUPERFAMILY PROTEIN"/>
    <property type="match status" value="1"/>
</dbReference>
<comment type="caution">
    <text evidence="2">The sequence shown here is derived from an EMBL/GenBank/DDBJ whole genome shotgun (WGS) entry which is preliminary data.</text>
</comment>
<reference evidence="2 3" key="1">
    <citation type="journal article" date="2016" name="Nat. Commun.">
        <title>Thousands of microbial genomes shed light on interconnected biogeochemical processes in an aquifer system.</title>
        <authorList>
            <person name="Anantharaman K."/>
            <person name="Brown C.T."/>
            <person name="Hug L.A."/>
            <person name="Sharon I."/>
            <person name="Castelle C.J."/>
            <person name="Probst A.J."/>
            <person name="Thomas B.C."/>
            <person name="Singh A."/>
            <person name="Wilkins M.J."/>
            <person name="Karaoz U."/>
            <person name="Brodie E.L."/>
            <person name="Williams K.H."/>
            <person name="Hubbard S.S."/>
            <person name="Banfield J.F."/>
        </authorList>
    </citation>
    <scope>NUCLEOTIDE SEQUENCE [LARGE SCALE GENOMIC DNA]</scope>
</reference>
<evidence type="ECO:0000259" key="1">
    <source>
        <dbReference type="PROSITE" id="PS50879"/>
    </source>
</evidence>
<organism evidence="2 3">
    <name type="scientific">Candidatus Lloydbacteria bacterium RIFCSPHIGHO2_02_FULL_51_22</name>
    <dbReference type="NCBI Taxonomy" id="1798663"/>
    <lineage>
        <taxon>Bacteria</taxon>
        <taxon>Candidatus Lloydiibacteriota</taxon>
    </lineage>
</organism>
<dbReference type="Gene3D" id="3.30.420.10">
    <property type="entry name" value="Ribonuclease H-like superfamily/Ribonuclease H"/>
    <property type="match status" value="1"/>
</dbReference>